<dbReference type="PATRIC" id="fig|42253.5.peg.3115"/>
<evidence type="ECO:0000313" key="1">
    <source>
        <dbReference type="EMBL" id="ALA59560.1"/>
    </source>
</evidence>
<evidence type="ECO:0000313" key="2">
    <source>
        <dbReference type="Proteomes" id="UP000069205"/>
    </source>
</evidence>
<reference evidence="1 2" key="1">
    <citation type="journal article" date="2015" name="Proc. Natl. Acad. Sci. U.S.A.">
        <title>Expanded metabolic versatility of ubiquitous nitrite-oxidizing bacteria from the genus Nitrospira.</title>
        <authorList>
            <person name="Koch H."/>
            <person name="Lucker S."/>
            <person name="Albertsen M."/>
            <person name="Kitzinger K."/>
            <person name="Herbold C."/>
            <person name="Spieck E."/>
            <person name="Nielsen P.H."/>
            <person name="Wagner M."/>
            <person name="Daims H."/>
        </authorList>
    </citation>
    <scope>NUCLEOTIDE SEQUENCE [LARGE SCALE GENOMIC DNA]</scope>
    <source>
        <strain evidence="1 2">NSP M-1</strain>
    </source>
</reference>
<dbReference type="AlphaFoldDB" id="A0A0K2GF23"/>
<keyword evidence="2" id="KW-1185">Reference proteome</keyword>
<accession>A0A0K2GF23</accession>
<gene>
    <name evidence="1" type="ORF">NITMOv2_3161</name>
</gene>
<dbReference type="EMBL" id="CP011801">
    <property type="protein sequence ID" value="ALA59560.1"/>
    <property type="molecule type" value="Genomic_DNA"/>
</dbReference>
<name>A0A0K2GF23_NITMO</name>
<dbReference type="STRING" id="42253.NITMOv2_3161"/>
<sequence>MRKGLLVRLLVDHVTIPAGTTGEIKEVSLCESRWCFIVSWDQYVEKPVFRHGTRIVQPGSKSLRLTEDDLQKFEAITQEERAAVAAAFDALHAKKKPARLSPGNVTQLPLPLGQAEMFRNGVWSAE</sequence>
<dbReference type="KEGG" id="nmv:NITMOv2_3161"/>
<proteinExistence type="predicted"/>
<protein>
    <submittedName>
        <fullName evidence="1">Uncharacterized protein</fullName>
    </submittedName>
</protein>
<dbReference type="Proteomes" id="UP000069205">
    <property type="component" value="Chromosome"/>
</dbReference>
<organism evidence="1 2">
    <name type="scientific">Nitrospira moscoviensis</name>
    <dbReference type="NCBI Taxonomy" id="42253"/>
    <lineage>
        <taxon>Bacteria</taxon>
        <taxon>Pseudomonadati</taxon>
        <taxon>Nitrospirota</taxon>
        <taxon>Nitrospiria</taxon>
        <taxon>Nitrospirales</taxon>
        <taxon>Nitrospiraceae</taxon>
        <taxon>Nitrospira</taxon>
    </lineage>
</organism>